<evidence type="ECO:0000313" key="4">
    <source>
        <dbReference type="Proteomes" id="UP000283269"/>
    </source>
</evidence>
<reference evidence="3 4" key="1">
    <citation type="journal article" date="2018" name="Evol. Lett.">
        <title>Horizontal gene cluster transfer increased hallucinogenic mushroom diversity.</title>
        <authorList>
            <person name="Reynolds H.T."/>
            <person name="Vijayakumar V."/>
            <person name="Gluck-Thaler E."/>
            <person name="Korotkin H.B."/>
            <person name="Matheny P.B."/>
            <person name="Slot J.C."/>
        </authorList>
    </citation>
    <scope>NUCLEOTIDE SEQUENCE [LARGE SCALE GENOMIC DNA]</scope>
    <source>
        <strain evidence="3 4">2631</strain>
    </source>
</reference>
<feature type="region of interest" description="Disordered" evidence="1">
    <location>
        <begin position="485"/>
        <end position="523"/>
    </location>
</feature>
<feature type="compositionally biased region" description="Basic and acidic residues" evidence="1">
    <location>
        <begin position="11"/>
        <end position="21"/>
    </location>
</feature>
<name>A0A409XR48_PSICY</name>
<dbReference type="OrthoDB" id="2322499at2759"/>
<evidence type="ECO:0000259" key="2">
    <source>
        <dbReference type="PROSITE" id="PS50181"/>
    </source>
</evidence>
<dbReference type="CDD" id="cd09917">
    <property type="entry name" value="F-box_SF"/>
    <property type="match status" value="1"/>
</dbReference>
<feature type="compositionally biased region" description="Basic residues" evidence="1">
    <location>
        <begin position="40"/>
        <end position="50"/>
    </location>
</feature>
<keyword evidence="4" id="KW-1185">Reference proteome</keyword>
<feature type="compositionally biased region" description="Acidic residues" evidence="1">
    <location>
        <begin position="501"/>
        <end position="520"/>
    </location>
</feature>
<feature type="compositionally biased region" description="Basic and acidic residues" evidence="1">
    <location>
        <begin position="485"/>
        <end position="500"/>
    </location>
</feature>
<dbReference type="EMBL" id="NHYD01000797">
    <property type="protein sequence ID" value="PPQ93293.1"/>
    <property type="molecule type" value="Genomic_DNA"/>
</dbReference>
<feature type="domain" description="F-box" evidence="2">
    <location>
        <begin position="73"/>
        <end position="122"/>
    </location>
</feature>
<dbReference type="PROSITE" id="PS50181">
    <property type="entry name" value="FBOX"/>
    <property type="match status" value="1"/>
</dbReference>
<protein>
    <recommendedName>
        <fullName evidence="2">F-box domain-containing protein</fullName>
    </recommendedName>
</protein>
<dbReference type="InParanoid" id="A0A409XR48"/>
<accession>A0A409XR48</accession>
<feature type="compositionally biased region" description="Low complexity" evidence="1">
    <location>
        <begin position="25"/>
        <end position="39"/>
    </location>
</feature>
<dbReference type="Pfam" id="PF12937">
    <property type="entry name" value="F-box-like"/>
    <property type="match status" value="1"/>
</dbReference>
<dbReference type="AlphaFoldDB" id="A0A409XR48"/>
<dbReference type="SMART" id="SM00256">
    <property type="entry name" value="FBOX"/>
    <property type="match status" value="1"/>
</dbReference>
<organism evidence="3 4">
    <name type="scientific">Psilocybe cyanescens</name>
    <dbReference type="NCBI Taxonomy" id="93625"/>
    <lineage>
        <taxon>Eukaryota</taxon>
        <taxon>Fungi</taxon>
        <taxon>Dikarya</taxon>
        <taxon>Basidiomycota</taxon>
        <taxon>Agaricomycotina</taxon>
        <taxon>Agaricomycetes</taxon>
        <taxon>Agaricomycetidae</taxon>
        <taxon>Agaricales</taxon>
        <taxon>Agaricineae</taxon>
        <taxon>Strophariaceae</taxon>
        <taxon>Psilocybe</taxon>
    </lineage>
</organism>
<feature type="region of interest" description="Disordered" evidence="1">
    <location>
        <begin position="1"/>
        <end position="56"/>
    </location>
</feature>
<dbReference type="InterPro" id="IPR036047">
    <property type="entry name" value="F-box-like_dom_sf"/>
</dbReference>
<gene>
    <name evidence="3" type="ORF">CVT25_015291</name>
</gene>
<sequence length="722" mass="83265">MPPRKSARLNPDPDREADDGSVHNSQPSTTTTKKSSTTRPTKRARKRARKQQKERALPVVDDYKKIKGKRGYLKLMTEMPVDILLEIFSKVEPIDLLQLSRATKALRDIITNPNAAFLWKRISSMVVIATSVHPVKASLFIGRGEYVHATIALVNSFSGFIIKDKYLLFVPLGLLNSDIKLYLAVIIMFSRLNMIAKRENGQSFKMKRPKSNTGVVHKKNITEPGHTLCSEFQERQKERKMELTSTTRDKRHAEQVLSPRRFEQLLVSVLQLSAEVTAQATGMSSLDLIRGRGELIFFQVYVVQWHLPTNVRVIIQYYELCQMNVVDLFTDLSLAWQRIRTGILGFLEDQRQEARRYVIIRGYRDRIQRVVAAIEKVIKTIPQPRLTPPYGYFVRSQEFSSIIRDDTLETNTFDMRLQDLMSLVPDMITSWVTVSTGKLLELLDSNGETNLPLELACTFFKCRWCNDPITYPRILMHSCLRDKPRKPVGDEKDETEAARDENEDEEDEEDDEEETDELSGDVDNLQTQLDRLQNTPDRVWSQLLSWYDAADWNEDNDQVFADDEATGFAKAIVTVCGEDPAVASISRMENIDSRLECLRCCRLYKSKPPKRLIMNWKMAILHDIDTHYQDSPSETGWKLLTDEVELAQVKEAESKLRKAKAFKRACRHCDQHISQDRIVFHMQCHPTIKWEKGKQEEFIRDQEYYVALDTPLAKIPPFAVSL</sequence>
<comment type="caution">
    <text evidence="3">The sequence shown here is derived from an EMBL/GenBank/DDBJ whole genome shotgun (WGS) entry which is preliminary data.</text>
</comment>
<proteinExistence type="predicted"/>
<dbReference type="InterPro" id="IPR001810">
    <property type="entry name" value="F-box_dom"/>
</dbReference>
<evidence type="ECO:0000313" key="3">
    <source>
        <dbReference type="EMBL" id="PPQ93293.1"/>
    </source>
</evidence>
<dbReference type="SUPFAM" id="SSF81383">
    <property type="entry name" value="F-box domain"/>
    <property type="match status" value="1"/>
</dbReference>
<dbReference type="Proteomes" id="UP000283269">
    <property type="component" value="Unassembled WGS sequence"/>
</dbReference>
<evidence type="ECO:0000256" key="1">
    <source>
        <dbReference type="SAM" id="MobiDB-lite"/>
    </source>
</evidence>